<sequence length="71" mass="8052">MKFVQLIALLCFLSPLYSRVIQGDANYYYKVLRMTNPGASHSIASRAPSLDRNCFFSPVQCMLPVTMQHPI</sequence>
<feature type="signal peptide" evidence="1">
    <location>
        <begin position="1"/>
        <end position="18"/>
    </location>
</feature>
<organism evidence="3 4">
    <name type="scientific">Heligmosomoides polygyrus</name>
    <name type="common">Parasitic roundworm</name>
    <dbReference type="NCBI Taxonomy" id="6339"/>
    <lineage>
        <taxon>Eukaryota</taxon>
        <taxon>Metazoa</taxon>
        <taxon>Ecdysozoa</taxon>
        <taxon>Nematoda</taxon>
        <taxon>Chromadorea</taxon>
        <taxon>Rhabditida</taxon>
        <taxon>Rhabditina</taxon>
        <taxon>Rhabditomorpha</taxon>
        <taxon>Strongyloidea</taxon>
        <taxon>Heligmosomidae</taxon>
        <taxon>Heligmosomoides</taxon>
    </lineage>
</organism>
<protein>
    <submittedName>
        <fullName evidence="4">Secreted protein</fullName>
    </submittedName>
</protein>
<keyword evidence="3" id="KW-1185">Reference proteome</keyword>
<name>A0A183GE56_HELPZ</name>
<dbReference type="Proteomes" id="UP000050761">
    <property type="component" value="Unassembled WGS sequence"/>
</dbReference>
<proteinExistence type="predicted"/>
<accession>A0A183GE56</accession>
<reference evidence="2 3" key="1">
    <citation type="submission" date="2018-11" db="EMBL/GenBank/DDBJ databases">
        <authorList>
            <consortium name="Pathogen Informatics"/>
        </authorList>
    </citation>
    <scope>NUCLEOTIDE SEQUENCE [LARGE SCALE GENOMIC DNA]</scope>
</reference>
<evidence type="ECO:0000313" key="4">
    <source>
        <dbReference type="WBParaSite" id="HPBE_0002059001-mRNA-1"/>
    </source>
</evidence>
<reference evidence="4" key="2">
    <citation type="submission" date="2019-09" db="UniProtKB">
        <authorList>
            <consortium name="WormBaseParasite"/>
        </authorList>
    </citation>
    <scope>IDENTIFICATION</scope>
</reference>
<keyword evidence="1" id="KW-0732">Signal</keyword>
<accession>A0A3P8FA83</accession>
<evidence type="ECO:0000256" key="1">
    <source>
        <dbReference type="SAM" id="SignalP"/>
    </source>
</evidence>
<feature type="chain" id="PRO_5044552031" evidence="1">
    <location>
        <begin position="19"/>
        <end position="71"/>
    </location>
</feature>
<dbReference type="AlphaFoldDB" id="A0A183GE56"/>
<dbReference type="WBParaSite" id="HPBE_0002059001-mRNA-1">
    <property type="protein sequence ID" value="HPBE_0002059001-mRNA-1"/>
    <property type="gene ID" value="HPBE_0002059001"/>
</dbReference>
<gene>
    <name evidence="2" type="ORF">HPBE_LOCUS20589</name>
</gene>
<evidence type="ECO:0000313" key="3">
    <source>
        <dbReference type="Proteomes" id="UP000050761"/>
    </source>
</evidence>
<dbReference type="OrthoDB" id="5823017at2759"/>
<evidence type="ECO:0000313" key="2">
    <source>
        <dbReference type="EMBL" id="VDP20849.1"/>
    </source>
</evidence>
<dbReference type="EMBL" id="UZAH01032283">
    <property type="protein sequence ID" value="VDP20849.1"/>
    <property type="molecule type" value="Genomic_DNA"/>
</dbReference>